<evidence type="ECO:0000256" key="2">
    <source>
        <dbReference type="ARBA" id="ARBA00005583"/>
    </source>
</evidence>
<evidence type="ECO:0000256" key="3">
    <source>
        <dbReference type="ARBA" id="ARBA00022618"/>
    </source>
</evidence>
<dbReference type="EMBL" id="BAABCV010000006">
    <property type="protein sequence ID" value="GAA4096074.1"/>
    <property type="molecule type" value="Genomic_DNA"/>
</dbReference>
<dbReference type="EC" id="2.7.8.13" evidence="12 13"/>
<comment type="pathway">
    <text evidence="12">Cell wall biogenesis; peptidoglycan biosynthesis.</text>
</comment>
<dbReference type="Pfam" id="PF00953">
    <property type="entry name" value="Glycos_transf_4"/>
    <property type="match status" value="1"/>
</dbReference>
<feature type="transmembrane region" description="Helical" evidence="12">
    <location>
        <begin position="337"/>
        <end position="360"/>
    </location>
</feature>
<feature type="transmembrane region" description="Helical" evidence="12">
    <location>
        <begin position="391"/>
        <end position="410"/>
    </location>
</feature>
<evidence type="ECO:0000256" key="10">
    <source>
        <dbReference type="ARBA" id="ARBA00023306"/>
    </source>
</evidence>
<dbReference type="PANTHER" id="PTHR22926">
    <property type="entry name" value="PHOSPHO-N-ACETYLMURAMOYL-PENTAPEPTIDE-TRANSFERASE"/>
    <property type="match status" value="1"/>
</dbReference>
<evidence type="ECO:0000256" key="8">
    <source>
        <dbReference type="ARBA" id="ARBA00022989"/>
    </source>
</evidence>
<keyword evidence="12" id="KW-0460">Magnesium</keyword>
<dbReference type="InterPro" id="IPR018480">
    <property type="entry name" value="PNAcMuramoyl-5peptid_Trfase_CS"/>
</dbReference>
<feature type="transmembrane region" description="Helical" evidence="12">
    <location>
        <begin position="286"/>
        <end position="303"/>
    </location>
</feature>
<proteinExistence type="inferred from homology"/>
<comment type="similarity">
    <text evidence="2 12">Belongs to the glycosyltransferase 4 family. MraY subfamily.</text>
</comment>
<gene>
    <name evidence="12 14" type="primary">mraY</name>
    <name evidence="14" type="ORF">GCM10022392_19040</name>
</gene>
<evidence type="ECO:0000256" key="6">
    <source>
        <dbReference type="ARBA" id="ARBA00022960"/>
    </source>
</evidence>
<dbReference type="CDD" id="cd06852">
    <property type="entry name" value="GT_MraY"/>
    <property type="match status" value="1"/>
</dbReference>
<keyword evidence="12" id="KW-0479">Metal-binding</keyword>
<name>A0ABP7WTQ0_9SPHI</name>
<feature type="transmembrane region" description="Helical" evidence="12">
    <location>
        <begin position="218"/>
        <end position="235"/>
    </location>
</feature>
<dbReference type="Proteomes" id="UP001500841">
    <property type="component" value="Unassembled WGS sequence"/>
</dbReference>
<dbReference type="NCBIfam" id="TIGR00445">
    <property type="entry name" value="mraY"/>
    <property type="match status" value="1"/>
</dbReference>
<dbReference type="PANTHER" id="PTHR22926:SF5">
    <property type="entry name" value="PHOSPHO-N-ACETYLMURAMOYL-PENTAPEPTIDE-TRANSFERASE HOMOLOG"/>
    <property type="match status" value="1"/>
</dbReference>
<dbReference type="RefSeq" id="WP_345103330.1">
    <property type="nucleotide sequence ID" value="NZ_BAABCV010000006.1"/>
</dbReference>
<comment type="catalytic activity">
    <reaction evidence="12">
        <text>UDP-N-acetyl-alpha-D-muramoyl-L-alanyl-gamma-D-glutamyl-meso-2,6-diaminopimeloyl-D-alanyl-D-alanine + di-trans,octa-cis-undecaprenyl phosphate = di-trans,octa-cis-undecaprenyl diphospho-N-acetyl-alpha-D-muramoyl-L-alanyl-D-glutamyl-meso-2,6-diaminopimeloyl-D-alanyl-D-alanine + UMP</text>
        <dbReference type="Rhea" id="RHEA:28386"/>
        <dbReference type="ChEBI" id="CHEBI:57865"/>
        <dbReference type="ChEBI" id="CHEBI:60392"/>
        <dbReference type="ChEBI" id="CHEBI:61386"/>
        <dbReference type="ChEBI" id="CHEBI:61387"/>
        <dbReference type="EC" id="2.7.8.13"/>
    </reaction>
</comment>
<dbReference type="InterPro" id="IPR003524">
    <property type="entry name" value="PNAcMuramoyl-5peptid_Trfase"/>
</dbReference>
<reference evidence="15" key="1">
    <citation type="journal article" date="2019" name="Int. J. Syst. Evol. Microbiol.">
        <title>The Global Catalogue of Microorganisms (GCM) 10K type strain sequencing project: providing services to taxonomists for standard genome sequencing and annotation.</title>
        <authorList>
            <consortium name="The Broad Institute Genomics Platform"/>
            <consortium name="The Broad Institute Genome Sequencing Center for Infectious Disease"/>
            <person name="Wu L."/>
            <person name="Ma J."/>
        </authorList>
    </citation>
    <scope>NUCLEOTIDE SEQUENCE [LARGE SCALE GENOMIC DNA]</scope>
    <source>
        <strain evidence="15">JCM 17085</strain>
    </source>
</reference>
<comment type="function">
    <text evidence="12">Catalyzes the initial step of the lipid cycle reactions in the biosynthesis of the cell wall peptidoglycan: transfers peptidoglycan precursor phospho-MurNAc-pentapeptide from UDP-MurNAc-pentapeptide onto the lipid carrier undecaprenyl phosphate, yielding undecaprenyl-pyrophosphoryl-MurNAc-pentapeptide, known as lipid I.</text>
</comment>
<feature type="transmembrane region" description="Helical" evidence="12">
    <location>
        <begin position="132"/>
        <end position="151"/>
    </location>
</feature>
<sequence length="413" mass="46188">MLYYLFTYLYKNYSIPGAGVFQYITFRMAMAVITSLVITTVYGRRLIDYLRYKQVGETVRNLGLEGQMQKAGTPTMGGLIIIAGILIPTLLFAKLDNVYVILMIVTTVWLGTIGFLDDYIKVFKKNKEGLAGRFKIVGQVGLALIIGFVMFTNKGITIRQEVKPPVQYDAKIDFHMRGNKPVLTQDITSHKTTLPFYKNNELDYGKVLKFLGPGYENYTLVVFLFFVIVIITAISNGANITDGIDGLATGTSAIIGITLAILAYVSGNYIISEYLNIMYIPNSGELVIFAGAFVGACVGFLWYNSYPAQVFMGDTGSLAIGGIIAVFAILIRKELMLPLLCGIFLMENVSVMMQVGWFKYTKKKYGEGRRIFLMSPLHHHYQKKGFHEAKIVTRFWIIGIMLAILSVVTLKLR</sequence>
<keyword evidence="4 12" id="KW-0808">Transferase</keyword>
<feature type="transmembrane region" description="Helical" evidence="12">
    <location>
        <begin position="310"/>
        <end position="331"/>
    </location>
</feature>
<comment type="cofactor">
    <cofactor evidence="12">
        <name>Mg(2+)</name>
        <dbReference type="ChEBI" id="CHEBI:18420"/>
    </cofactor>
</comment>
<dbReference type="Pfam" id="PF10555">
    <property type="entry name" value="MraY_sig1"/>
    <property type="match status" value="1"/>
</dbReference>
<evidence type="ECO:0000256" key="13">
    <source>
        <dbReference type="NCBIfam" id="TIGR00445"/>
    </source>
</evidence>
<keyword evidence="12" id="KW-1003">Cell membrane</keyword>
<evidence type="ECO:0000256" key="5">
    <source>
        <dbReference type="ARBA" id="ARBA00022692"/>
    </source>
</evidence>
<comment type="subcellular location">
    <subcellularLocation>
        <location evidence="12">Cell membrane</location>
        <topology evidence="12">Multi-pass membrane protein</topology>
    </subcellularLocation>
    <subcellularLocation>
        <location evidence="1">Membrane</location>
        <topology evidence="1">Multi-pass membrane protein</topology>
    </subcellularLocation>
</comment>
<feature type="transmembrane region" description="Helical" evidence="12">
    <location>
        <begin position="76"/>
        <end position="93"/>
    </location>
</feature>
<evidence type="ECO:0000256" key="7">
    <source>
        <dbReference type="ARBA" id="ARBA00022984"/>
    </source>
</evidence>
<protein>
    <recommendedName>
        <fullName evidence="12 13">Phospho-N-acetylmuramoyl-pentapeptide-transferase</fullName>
        <ecNumber evidence="12 13">2.7.8.13</ecNumber>
    </recommendedName>
    <alternativeName>
        <fullName evidence="12">UDP-MurNAc-pentapeptide phosphotransferase</fullName>
    </alternativeName>
</protein>
<feature type="transmembrane region" description="Helical" evidence="12">
    <location>
        <begin position="20"/>
        <end position="43"/>
    </location>
</feature>
<evidence type="ECO:0000256" key="4">
    <source>
        <dbReference type="ARBA" id="ARBA00022679"/>
    </source>
</evidence>
<dbReference type="HAMAP" id="MF_00038">
    <property type="entry name" value="MraY"/>
    <property type="match status" value="1"/>
</dbReference>
<evidence type="ECO:0000313" key="14">
    <source>
        <dbReference type="EMBL" id="GAA4096074.1"/>
    </source>
</evidence>
<evidence type="ECO:0000256" key="9">
    <source>
        <dbReference type="ARBA" id="ARBA00023136"/>
    </source>
</evidence>
<keyword evidence="8 12" id="KW-1133">Transmembrane helix</keyword>
<keyword evidence="15" id="KW-1185">Reference proteome</keyword>
<evidence type="ECO:0000313" key="15">
    <source>
        <dbReference type="Proteomes" id="UP001500841"/>
    </source>
</evidence>
<accession>A0ABP7WTQ0</accession>
<evidence type="ECO:0000256" key="11">
    <source>
        <dbReference type="ARBA" id="ARBA00023316"/>
    </source>
</evidence>
<comment type="caution">
    <text evidence="14">The sequence shown here is derived from an EMBL/GenBank/DDBJ whole genome shotgun (WGS) entry which is preliminary data.</text>
</comment>
<keyword evidence="5 12" id="KW-0812">Transmembrane</keyword>
<dbReference type="InterPro" id="IPR000715">
    <property type="entry name" value="Glycosyl_transferase_4"/>
</dbReference>
<organism evidence="14 15">
    <name type="scientific">Mucilaginibacter panaciglaebae</name>
    <dbReference type="NCBI Taxonomy" id="502331"/>
    <lineage>
        <taxon>Bacteria</taxon>
        <taxon>Pseudomonadati</taxon>
        <taxon>Bacteroidota</taxon>
        <taxon>Sphingobacteriia</taxon>
        <taxon>Sphingobacteriales</taxon>
        <taxon>Sphingobacteriaceae</taxon>
        <taxon>Mucilaginibacter</taxon>
    </lineage>
</organism>
<dbReference type="PROSITE" id="PS01347">
    <property type="entry name" value="MRAY_1"/>
    <property type="match status" value="1"/>
</dbReference>
<keyword evidence="3 12" id="KW-0132">Cell division</keyword>
<evidence type="ECO:0000256" key="12">
    <source>
        <dbReference type="HAMAP-Rule" id="MF_00038"/>
    </source>
</evidence>
<keyword evidence="6 12" id="KW-0133">Cell shape</keyword>
<keyword evidence="7 12" id="KW-0573">Peptidoglycan synthesis</keyword>
<feature type="transmembrane region" description="Helical" evidence="12">
    <location>
        <begin position="247"/>
        <end position="266"/>
    </location>
</feature>
<keyword evidence="11 12" id="KW-0961">Cell wall biogenesis/degradation</keyword>
<dbReference type="PROSITE" id="PS01348">
    <property type="entry name" value="MRAY_2"/>
    <property type="match status" value="1"/>
</dbReference>
<evidence type="ECO:0000256" key="1">
    <source>
        <dbReference type="ARBA" id="ARBA00004141"/>
    </source>
</evidence>
<feature type="transmembrane region" description="Helical" evidence="12">
    <location>
        <begin position="99"/>
        <end position="120"/>
    </location>
</feature>
<keyword evidence="9 12" id="KW-0472">Membrane</keyword>
<keyword evidence="10 12" id="KW-0131">Cell cycle</keyword>